<protein>
    <submittedName>
        <fullName evidence="1">Uncharacterized protein</fullName>
    </submittedName>
</protein>
<name>A0A8H7URD9_9FUNG</name>
<proteinExistence type="predicted"/>
<dbReference type="OrthoDB" id="2264649at2759"/>
<dbReference type="EMBL" id="JAEPRC010000509">
    <property type="protein sequence ID" value="KAG2195756.1"/>
    <property type="molecule type" value="Genomic_DNA"/>
</dbReference>
<accession>A0A8H7URD9</accession>
<evidence type="ECO:0000313" key="2">
    <source>
        <dbReference type="Proteomes" id="UP000650833"/>
    </source>
</evidence>
<keyword evidence="2" id="KW-1185">Reference proteome</keyword>
<evidence type="ECO:0000313" key="1">
    <source>
        <dbReference type="EMBL" id="KAG2195756.1"/>
    </source>
</evidence>
<gene>
    <name evidence="1" type="ORF">INT46_005013</name>
</gene>
<comment type="caution">
    <text evidence="1">The sequence shown here is derived from an EMBL/GenBank/DDBJ whole genome shotgun (WGS) entry which is preliminary data.</text>
</comment>
<dbReference type="AlphaFoldDB" id="A0A8H7URD9"/>
<sequence>MYSKLVDDTTRKNIIEEVKVFSPSENGELWECPFCDPSKTVYKLTVPPATEKERLYYIKKLIREHVELHQKDLLGKMNEKDYDKSRAESIKRVRLWITGTIADRKLYEENPLQE</sequence>
<organism evidence="1 2">
    <name type="scientific">Mucor plumbeus</name>
    <dbReference type="NCBI Taxonomy" id="97098"/>
    <lineage>
        <taxon>Eukaryota</taxon>
        <taxon>Fungi</taxon>
        <taxon>Fungi incertae sedis</taxon>
        <taxon>Mucoromycota</taxon>
        <taxon>Mucoromycotina</taxon>
        <taxon>Mucoromycetes</taxon>
        <taxon>Mucorales</taxon>
        <taxon>Mucorineae</taxon>
        <taxon>Mucoraceae</taxon>
        <taxon>Mucor</taxon>
    </lineage>
</organism>
<dbReference type="Proteomes" id="UP000650833">
    <property type="component" value="Unassembled WGS sequence"/>
</dbReference>
<reference evidence="1" key="1">
    <citation type="submission" date="2020-12" db="EMBL/GenBank/DDBJ databases">
        <title>Metabolic potential, ecology and presence of endohyphal bacteria is reflected in genomic diversity of Mucoromycotina.</title>
        <authorList>
            <person name="Muszewska A."/>
            <person name="Okrasinska A."/>
            <person name="Steczkiewicz K."/>
            <person name="Drgas O."/>
            <person name="Orlowska M."/>
            <person name="Perlinska-Lenart U."/>
            <person name="Aleksandrzak-Piekarczyk T."/>
            <person name="Szatraj K."/>
            <person name="Zielenkiewicz U."/>
            <person name="Pilsyk S."/>
            <person name="Malc E."/>
            <person name="Mieczkowski P."/>
            <person name="Kruszewska J.S."/>
            <person name="Biernat P."/>
            <person name="Pawlowska J."/>
        </authorList>
    </citation>
    <scope>NUCLEOTIDE SEQUENCE</scope>
    <source>
        <strain evidence="1">CBS 226.32</strain>
    </source>
</reference>